<dbReference type="Gene3D" id="3.30.1380.10">
    <property type="match status" value="1"/>
</dbReference>
<dbReference type="SUPFAM" id="SSF55166">
    <property type="entry name" value="Hedgehog/DD-peptidase"/>
    <property type="match status" value="1"/>
</dbReference>
<evidence type="ECO:0000256" key="1">
    <source>
        <dbReference type="SAM" id="MobiDB-lite"/>
    </source>
</evidence>
<proteinExistence type="predicted"/>
<accession>A0A6J7WCT9</accession>
<reference evidence="3" key="1">
    <citation type="submission" date="2020-05" db="EMBL/GenBank/DDBJ databases">
        <authorList>
            <person name="Chiriac C."/>
            <person name="Salcher M."/>
            <person name="Ghai R."/>
            <person name="Kavagutti S V."/>
        </authorList>
    </citation>
    <scope>NUCLEOTIDE SEQUENCE</scope>
</reference>
<sequence>MTPHFSLAELTTTDHREFDNTPPPEVLPNLMRMALLMEQVRSLLGQPIFVTSGYRSKQVNDAVGSKDTSQHRLGCAVDFKCARLTPDQIVKRIKASDFAFDQLIREFDSWTHISVPSSQGVAPRRQTLIIDRAGARPFV</sequence>
<dbReference type="Pfam" id="PF08291">
    <property type="entry name" value="Peptidase_M15_3"/>
    <property type="match status" value="1"/>
</dbReference>
<feature type="region of interest" description="Disordered" evidence="1">
    <location>
        <begin position="1"/>
        <end position="22"/>
    </location>
</feature>
<feature type="domain" description="Peptidase M15A C-terminal" evidence="2">
    <location>
        <begin position="4"/>
        <end position="114"/>
    </location>
</feature>
<evidence type="ECO:0000313" key="3">
    <source>
        <dbReference type="EMBL" id="CAB5194980.1"/>
    </source>
</evidence>
<protein>
    <submittedName>
        <fullName evidence="3">Peptidase M15A, C-terminal</fullName>
    </submittedName>
</protein>
<organism evidence="3">
    <name type="scientific">uncultured Caudovirales phage</name>
    <dbReference type="NCBI Taxonomy" id="2100421"/>
    <lineage>
        <taxon>Viruses</taxon>
        <taxon>Duplodnaviria</taxon>
        <taxon>Heunggongvirae</taxon>
        <taxon>Uroviricota</taxon>
        <taxon>Caudoviricetes</taxon>
        <taxon>Peduoviridae</taxon>
        <taxon>Maltschvirus</taxon>
        <taxon>Maltschvirus maltsch</taxon>
    </lineage>
</organism>
<gene>
    <name evidence="3" type="ORF">UFOVP173_36</name>
</gene>
<name>A0A6J7WCT9_9CAUD</name>
<dbReference type="EMBL" id="LR798217">
    <property type="protein sequence ID" value="CAB5194980.1"/>
    <property type="molecule type" value="Genomic_DNA"/>
</dbReference>
<dbReference type="InterPro" id="IPR009045">
    <property type="entry name" value="Zn_M74/Hedgehog-like"/>
</dbReference>
<evidence type="ECO:0000259" key="2">
    <source>
        <dbReference type="Pfam" id="PF08291"/>
    </source>
</evidence>
<dbReference type="InterPro" id="IPR013230">
    <property type="entry name" value="Peptidase_M15A_C"/>
</dbReference>